<evidence type="ECO:0000313" key="2">
    <source>
        <dbReference type="Proteomes" id="UP000271603"/>
    </source>
</evidence>
<dbReference type="Proteomes" id="UP000271603">
    <property type="component" value="Chromosome"/>
</dbReference>
<evidence type="ECO:0000313" key="1">
    <source>
        <dbReference type="EMBL" id="VEA70772.1"/>
    </source>
</evidence>
<dbReference type="AlphaFoldDB" id="A0A447QLQ3"/>
<sequence length="471" mass="53457">MARCDACGQDTPRFSRRYREEFFCSSCYAQLFRPKICPGCGRLARIYIADRSAVCRFCEASAPCIRCGRIGKPAGRLTRTGPLCSVCARATREPEICAGCGRVARCVCRSDIPDKPGYLCSRCARTQHETCQMCSRHRPILIQPDGRRLCRKCAELGTISCPQCGGKMPAGFGSRCQACYWSVRFSMRLEQQVPTLPDDNARTAYRRFCQWLSNRSGNRVAFIRMARYVEAFRKIRLADAPGISFTSLIIDTGPAALRRYPLLEEWLTGREHRLEVKRLKKTEAEQRRIHRMVNDVRCELAQQVYVSYLTVMQARYDAGYITIGSLRYAMGAASRLLALAARRGHVLPEQSDLNSYLRTSPGMRAQLSGITIFLNHNFATSLILPVKRSRAAMQRHRMEKYIRKMRHMMVSGRVPEMRTWLRLGLACFHHMTLNAAKALLSDAVISRTASGYVVRAAGEEYTIPFFRLTIP</sequence>
<name>A0A447QLQ3_SERRU</name>
<reference evidence="1 2" key="1">
    <citation type="submission" date="2018-12" db="EMBL/GenBank/DDBJ databases">
        <authorList>
            <consortium name="Pathogen Informatics"/>
        </authorList>
    </citation>
    <scope>NUCLEOTIDE SEQUENCE [LARGE SCALE GENOMIC DNA]</scope>
    <source>
        <strain evidence="1 2">NCTC9419</strain>
    </source>
</reference>
<organism evidence="1 2">
    <name type="scientific">Serratia rubidaea</name>
    <name type="common">Serratia marinorubra</name>
    <dbReference type="NCBI Taxonomy" id="61652"/>
    <lineage>
        <taxon>Bacteria</taxon>
        <taxon>Pseudomonadati</taxon>
        <taxon>Pseudomonadota</taxon>
        <taxon>Gammaproteobacteria</taxon>
        <taxon>Enterobacterales</taxon>
        <taxon>Yersiniaceae</taxon>
        <taxon>Serratia</taxon>
    </lineage>
</organism>
<dbReference type="EMBL" id="LR134155">
    <property type="protein sequence ID" value="VEA70772.1"/>
    <property type="molecule type" value="Genomic_DNA"/>
</dbReference>
<proteinExistence type="predicted"/>
<gene>
    <name evidence="1" type="ORF">NCTC9419_02280</name>
</gene>
<protein>
    <submittedName>
        <fullName evidence="1">Uncharacterized protein</fullName>
    </submittedName>
</protein>
<accession>A0A447QLQ3</accession>